<feature type="transmembrane region" description="Helical" evidence="9">
    <location>
        <begin position="438"/>
        <end position="461"/>
    </location>
</feature>
<sequence length="586" mass="65279">MAAEAPPRASGPAPEDEEVTPAPPVSDPEKRALGGGGDDAALDDGHDKARLRMIDFAKTATEKEHKMTLWQGIRLYPKAIAWSVLISTCIVMEGYDVCLINNFYAFPQFARKYGEKLPGKDDYEVTAPWQSGLSNGANVGELIGLLLNGWISERFGYRYTVIGCLVLIIAWTSIFFTAQNVVSLLVAEILCGIPWGVFQTLTITYASEVCPVALRGYLTCYVNLCWGVGQEIGIGVIMSMLNRDDEWAYRIPYALQWMWPPFLIVGIYFAPESPWWLVRKGKLEAAKKSLLRLTSLNRETDFDADETIAMMAHTAALEEKTTRGASYLDCFKGHDLRRTEIVCMIWAIQNLSGNSFSNYSTYFLKQAGLSEHDAYGFALGQYAFNIVGVFGAWGLMTLGIGRRSLYLYGLCGLFTMLLILGFMGLVPEAHRTEGSIATGSIMLCWALTYQLTVGTVAYSLVAEMSTRRLQIKTVVLGRVLYIIVGIICSVLTPYMLNPGQWNWRNYAGFFWAGACFLCIIYTFFRVPEPMGRSFAELDVLFERGVSARKFSKTHVDVFEADVDDRVMNMYSEQVGAAQASQLKGQP</sequence>
<evidence type="ECO:0000256" key="2">
    <source>
        <dbReference type="ARBA" id="ARBA00010992"/>
    </source>
</evidence>
<evidence type="ECO:0000256" key="4">
    <source>
        <dbReference type="ARBA" id="ARBA00022692"/>
    </source>
</evidence>
<dbReference type="NCBIfam" id="TIGR00879">
    <property type="entry name" value="SP"/>
    <property type="match status" value="1"/>
</dbReference>
<feature type="transmembrane region" description="Helical" evidence="9">
    <location>
        <begin position="341"/>
        <end position="359"/>
    </location>
</feature>
<keyword evidence="6 9" id="KW-0472">Membrane</keyword>
<proteinExistence type="inferred from homology"/>
<feature type="region of interest" description="Disordered" evidence="8">
    <location>
        <begin position="1"/>
        <end position="44"/>
    </location>
</feature>
<evidence type="ECO:0000259" key="10">
    <source>
        <dbReference type="PROSITE" id="PS50850"/>
    </source>
</evidence>
<keyword evidence="3 7" id="KW-0813">Transport</keyword>
<dbReference type="PROSITE" id="PS50850">
    <property type="entry name" value="MFS"/>
    <property type="match status" value="1"/>
</dbReference>
<evidence type="ECO:0000313" key="11">
    <source>
        <dbReference type="EMBL" id="TPX08676.1"/>
    </source>
</evidence>
<dbReference type="SUPFAM" id="SSF103473">
    <property type="entry name" value="MFS general substrate transporter"/>
    <property type="match status" value="1"/>
</dbReference>
<dbReference type="Proteomes" id="UP000319257">
    <property type="component" value="Unassembled WGS sequence"/>
</dbReference>
<dbReference type="InterPro" id="IPR003663">
    <property type="entry name" value="Sugar/inositol_transpt"/>
</dbReference>
<dbReference type="InterPro" id="IPR005829">
    <property type="entry name" value="Sugar_transporter_CS"/>
</dbReference>
<feature type="transmembrane region" description="Helical" evidence="9">
    <location>
        <begin position="473"/>
        <end position="494"/>
    </location>
</feature>
<keyword evidence="4 9" id="KW-0812">Transmembrane</keyword>
<dbReference type="FunCoup" id="A0A507APM3">
    <property type="interactions" value="38"/>
</dbReference>
<feature type="domain" description="Major facilitator superfamily (MFS) profile" evidence="10">
    <location>
        <begin position="82"/>
        <end position="530"/>
    </location>
</feature>
<feature type="transmembrane region" description="Helical" evidence="9">
    <location>
        <begin position="405"/>
        <end position="426"/>
    </location>
</feature>
<feature type="transmembrane region" description="Helical" evidence="9">
    <location>
        <begin position="379"/>
        <end position="398"/>
    </location>
</feature>
<accession>A0A507APM3</accession>
<evidence type="ECO:0000256" key="5">
    <source>
        <dbReference type="ARBA" id="ARBA00022989"/>
    </source>
</evidence>
<keyword evidence="5 9" id="KW-1133">Transmembrane helix</keyword>
<dbReference type="GeneID" id="41977312"/>
<dbReference type="EMBL" id="SKBQ01000075">
    <property type="protein sequence ID" value="TPX08676.1"/>
    <property type="molecule type" value="Genomic_DNA"/>
</dbReference>
<keyword evidence="12" id="KW-1185">Reference proteome</keyword>
<organism evidence="11 12">
    <name type="scientific">Thyridium curvatum</name>
    <dbReference type="NCBI Taxonomy" id="1093900"/>
    <lineage>
        <taxon>Eukaryota</taxon>
        <taxon>Fungi</taxon>
        <taxon>Dikarya</taxon>
        <taxon>Ascomycota</taxon>
        <taxon>Pezizomycotina</taxon>
        <taxon>Sordariomycetes</taxon>
        <taxon>Sordariomycetidae</taxon>
        <taxon>Thyridiales</taxon>
        <taxon>Thyridiaceae</taxon>
        <taxon>Thyridium</taxon>
    </lineage>
</organism>
<feature type="transmembrane region" description="Helical" evidence="9">
    <location>
        <begin position="258"/>
        <end position="278"/>
    </location>
</feature>
<dbReference type="InterPro" id="IPR050360">
    <property type="entry name" value="MFS_Sugar_Transporters"/>
</dbReference>
<dbReference type="Gene3D" id="1.20.1250.20">
    <property type="entry name" value="MFS general substrate transporter like domains"/>
    <property type="match status" value="1"/>
</dbReference>
<feature type="transmembrane region" description="Helical" evidence="9">
    <location>
        <begin position="184"/>
        <end position="206"/>
    </location>
</feature>
<evidence type="ECO:0000256" key="8">
    <source>
        <dbReference type="SAM" id="MobiDB-lite"/>
    </source>
</evidence>
<dbReference type="FunFam" id="1.20.1250.20:FF:000149">
    <property type="entry name" value="MFS transporter, SP family, general alpha glucoside:H+ symporter"/>
    <property type="match status" value="1"/>
</dbReference>
<evidence type="ECO:0000256" key="1">
    <source>
        <dbReference type="ARBA" id="ARBA00004141"/>
    </source>
</evidence>
<feature type="transmembrane region" description="Helical" evidence="9">
    <location>
        <begin position="159"/>
        <end position="178"/>
    </location>
</feature>
<dbReference type="OrthoDB" id="6612291at2759"/>
<protein>
    <recommendedName>
        <fullName evidence="10">Major facilitator superfamily (MFS) profile domain-containing protein</fullName>
    </recommendedName>
</protein>
<dbReference type="GO" id="GO:0005351">
    <property type="term" value="F:carbohydrate:proton symporter activity"/>
    <property type="evidence" value="ECO:0007669"/>
    <property type="project" value="TreeGrafter"/>
</dbReference>
<evidence type="ECO:0000256" key="3">
    <source>
        <dbReference type="ARBA" id="ARBA00022448"/>
    </source>
</evidence>
<evidence type="ECO:0000256" key="7">
    <source>
        <dbReference type="RuleBase" id="RU003346"/>
    </source>
</evidence>
<name>A0A507APM3_9PEZI</name>
<evidence type="ECO:0000313" key="12">
    <source>
        <dbReference type="Proteomes" id="UP000319257"/>
    </source>
</evidence>
<dbReference type="PANTHER" id="PTHR48022:SF56">
    <property type="entry name" value="MAJOR FACILITATOR SUPERFAMILY (MFS) PROFILE DOMAIN-CONTAINING PROTEIN-RELATED"/>
    <property type="match status" value="1"/>
</dbReference>
<dbReference type="PROSITE" id="PS00217">
    <property type="entry name" value="SUGAR_TRANSPORT_2"/>
    <property type="match status" value="1"/>
</dbReference>
<dbReference type="InParanoid" id="A0A507APM3"/>
<dbReference type="GO" id="GO:0016020">
    <property type="term" value="C:membrane"/>
    <property type="evidence" value="ECO:0007669"/>
    <property type="project" value="UniProtKB-SubCell"/>
</dbReference>
<evidence type="ECO:0000256" key="6">
    <source>
        <dbReference type="ARBA" id="ARBA00023136"/>
    </source>
</evidence>
<comment type="similarity">
    <text evidence="2 7">Belongs to the major facilitator superfamily. Sugar transporter (TC 2.A.1.1) family.</text>
</comment>
<feature type="transmembrane region" description="Helical" evidence="9">
    <location>
        <begin position="506"/>
        <end position="524"/>
    </location>
</feature>
<dbReference type="InterPro" id="IPR020846">
    <property type="entry name" value="MFS_dom"/>
</dbReference>
<comment type="subcellular location">
    <subcellularLocation>
        <location evidence="1">Membrane</location>
        <topology evidence="1">Multi-pass membrane protein</topology>
    </subcellularLocation>
</comment>
<dbReference type="AlphaFoldDB" id="A0A507APM3"/>
<comment type="caution">
    <text evidence="11">The sequence shown here is derived from an EMBL/GenBank/DDBJ whole genome shotgun (WGS) entry which is preliminary data.</text>
</comment>
<dbReference type="RefSeq" id="XP_030990387.1">
    <property type="nucleotide sequence ID" value="XM_031144875.1"/>
</dbReference>
<reference evidence="11 12" key="1">
    <citation type="submission" date="2019-06" db="EMBL/GenBank/DDBJ databases">
        <title>Draft genome sequence of the filamentous fungus Phialemoniopsis curvata isolated from diesel fuel.</title>
        <authorList>
            <person name="Varaljay V.A."/>
            <person name="Lyon W.J."/>
            <person name="Crouch A.L."/>
            <person name="Drake C.E."/>
            <person name="Hollomon J.M."/>
            <person name="Nadeau L.J."/>
            <person name="Nunn H.S."/>
            <person name="Stevenson B.S."/>
            <person name="Bojanowski C.L."/>
            <person name="Crookes-Goodson W.J."/>
        </authorList>
    </citation>
    <scope>NUCLEOTIDE SEQUENCE [LARGE SCALE GENOMIC DNA]</scope>
    <source>
        <strain evidence="11 12">D216</strain>
    </source>
</reference>
<evidence type="ECO:0000256" key="9">
    <source>
        <dbReference type="SAM" id="Phobius"/>
    </source>
</evidence>
<dbReference type="Pfam" id="PF00083">
    <property type="entry name" value="Sugar_tr"/>
    <property type="match status" value="1"/>
</dbReference>
<gene>
    <name evidence="11" type="ORF">E0L32_009865</name>
</gene>
<dbReference type="InterPro" id="IPR005828">
    <property type="entry name" value="MFS_sugar_transport-like"/>
</dbReference>
<dbReference type="InterPro" id="IPR036259">
    <property type="entry name" value="MFS_trans_sf"/>
</dbReference>
<feature type="transmembrane region" description="Helical" evidence="9">
    <location>
        <begin position="218"/>
        <end position="238"/>
    </location>
</feature>
<dbReference type="PANTHER" id="PTHR48022">
    <property type="entry name" value="PLASTIDIC GLUCOSE TRANSPORTER 4"/>
    <property type="match status" value="1"/>
</dbReference>